<dbReference type="AlphaFoldDB" id="A0A439D2T7"/>
<dbReference type="SUPFAM" id="SSF103657">
    <property type="entry name" value="BAR/IMD domain-like"/>
    <property type="match status" value="1"/>
</dbReference>
<accession>A0A439D2T7</accession>
<feature type="coiled-coil region" evidence="1">
    <location>
        <begin position="183"/>
        <end position="250"/>
    </location>
</feature>
<keyword evidence="3" id="KW-1185">Reference proteome</keyword>
<dbReference type="Gene3D" id="3.40.50.300">
    <property type="entry name" value="P-loop containing nucleotide triphosphate hydrolases"/>
    <property type="match status" value="1"/>
</dbReference>
<sequence>MLNGRRIHLIDTPGFNDTSRSDIDILGIFASWLGTAYGNGVRIHGLIALHSIADNRMSGSNMRDLAMIKAICGFTSYGNVVIATSMWLTTPTYDERVTLEGREAKLLSEERFFGFFTARGARVFRHNEDGSKDITREAASTRYIVDQLVQQSELHVPDVLQLQREIVDQGKTLGETAAGIAAAGELYKERKAHEDQLQKLRAEITRHLHKSNDEYIAQLRELEADAEKKLKKARDDRRTLKQKMTDLHETELKGLREKMEEMDPLLIIPNPLYRLKVGC</sequence>
<dbReference type="STRING" id="363999.A0A439D2T7"/>
<dbReference type="EMBL" id="RYZI01000193">
    <property type="protein sequence ID" value="RWA08571.1"/>
    <property type="molecule type" value="Genomic_DNA"/>
</dbReference>
<evidence type="ECO:0000256" key="1">
    <source>
        <dbReference type="SAM" id="Coils"/>
    </source>
</evidence>
<protein>
    <recommendedName>
        <fullName evidence="4">G domain-containing protein</fullName>
    </recommendedName>
</protein>
<organism evidence="2 3">
    <name type="scientific">Xylaria grammica</name>
    <dbReference type="NCBI Taxonomy" id="363999"/>
    <lineage>
        <taxon>Eukaryota</taxon>
        <taxon>Fungi</taxon>
        <taxon>Dikarya</taxon>
        <taxon>Ascomycota</taxon>
        <taxon>Pezizomycotina</taxon>
        <taxon>Sordariomycetes</taxon>
        <taxon>Xylariomycetidae</taxon>
        <taxon>Xylariales</taxon>
        <taxon>Xylariaceae</taxon>
        <taxon>Xylaria</taxon>
    </lineage>
</organism>
<comment type="caution">
    <text evidence="2">The sequence shown here is derived from an EMBL/GenBank/DDBJ whole genome shotgun (WGS) entry which is preliminary data.</text>
</comment>
<evidence type="ECO:0008006" key="4">
    <source>
        <dbReference type="Google" id="ProtNLM"/>
    </source>
</evidence>
<keyword evidence="1" id="KW-0175">Coiled coil</keyword>
<reference evidence="2 3" key="1">
    <citation type="submission" date="2018-12" db="EMBL/GenBank/DDBJ databases">
        <title>Draft genome sequence of Xylaria grammica IHI A82.</title>
        <authorList>
            <person name="Buettner E."/>
            <person name="Kellner H."/>
        </authorList>
    </citation>
    <scope>NUCLEOTIDE SEQUENCE [LARGE SCALE GENOMIC DNA]</scope>
    <source>
        <strain evidence="2 3">IHI A82</strain>
    </source>
</reference>
<dbReference type="Proteomes" id="UP000286045">
    <property type="component" value="Unassembled WGS sequence"/>
</dbReference>
<evidence type="ECO:0000313" key="2">
    <source>
        <dbReference type="EMBL" id="RWA08571.1"/>
    </source>
</evidence>
<dbReference type="InterPro" id="IPR027267">
    <property type="entry name" value="AH/BAR_dom_sf"/>
</dbReference>
<dbReference type="InterPro" id="IPR027417">
    <property type="entry name" value="P-loop_NTPase"/>
</dbReference>
<evidence type="ECO:0000313" key="3">
    <source>
        <dbReference type="Proteomes" id="UP000286045"/>
    </source>
</evidence>
<proteinExistence type="predicted"/>
<name>A0A439D2T7_9PEZI</name>
<gene>
    <name evidence="2" type="ORF">EKO27_g6539</name>
</gene>